<protein>
    <submittedName>
        <fullName evidence="1">Uncharacterized protein</fullName>
    </submittedName>
</protein>
<reference evidence="1 2" key="1">
    <citation type="submission" date="2017-12" db="EMBL/GenBank/DDBJ databases">
        <title>Isolation and characterization of estrogens degradatiion strain Microbacterium hominis SJTG1.</title>
        <authorList>
            <person name="Xiong W."/>
            <person name="Yin C."/>
            <person name="Zheng D."/>
            <person name="Liang R."/>
        </authorList>
    </citation>
    <scope>NUCLEOTIDE SEQUENCE [LARGE SCALE GENOMIC DNA]</scope>
    <source>
        <strain evidence="1 2">SJTG1</strain>
    </source>
</reference>
<dbReference type="Proteomes" id="UP000233276">
    <property type="component" value="Chromosome"/>
</dbReference>
<sequence length="120" mass="13719">MPREQITHNRIVERVTPPDPAGNSAIVNVEESRRNVHVQWNRDASWLQVAVDIPLHELRELLADAEREAAAEARRHEDIGEYATDHHPVRVWSDVLSRSETNTAIRILRRARDGAYGADE</sequence>
<accession>A0A2K9DK65</accession>
<dbReference type="EMBL" id="CP025299">
    <property type="protein sequence ID" value="AUG28748.1"/>
    <property type="molecule type" value="Genomic_DNA"/>
</dbReference>
<gene>
    <name evidence="1" type="ORF">CXR34_04180</name>
</gene>
<organism evidence="1 2">
    <name type="scientific">Microbacterium hominis</name>
    <dbReference type="NCBI Taxonomy" id="162426"/>
    <lineage>
        <taxon>Bacteria</taxon>
        <taxon>Bacillati</taxon>
        <taxon>Actinomycetota</taxon>
        <taxon>Actinomycetes</taxon>
        <taxon>Micrococcales</taxon>
        <taxon>Microbacteriaceae</taxon>
        <taxon>Microbacterium</taxon>
    </lineage>
</organism>
<proteinExistence type="predicted"/>
<evidence type="ECO:0000313" key="2">
    <source>
        <dbReference type="Proteomes" id="UP000233276"/>
    </source>
</evidence>
<name>A0A2K9DK65_9MICO</name>
<dbReference type="KEGG" id="mhos:CXR34_04180"/>
<dbReference type="RefSeq" id="WP_101305676.1">
    <property type="nucleotide sequence ID" value="NZ_CP025299.1"/>
</dbReference>
<evidence type="ECO:0000313" key="1">
    <source>
        <dbReference type="EMBL" id="AUG28748.1"/>
    </source>
</evidence>
<dbReference type="AlphaFoldDB" id="A0A2K9DK65"/>